<gene>
    <name evidence="1" type="ORF">F6450_16875</name>
</gene>
<dbReference type="RefSeq" id="WP_112162987.1">
    <property type="nucleotide sequence ID" value="NZ_JABXYE010000066.1"/>
</dbReference>
<dbReference type="PROSITE" id="PS51257">
    <property type="entry name" value="PROKAR_LIPOPROTEIN"/>
    <property type="match status" value="1"/>
</dbReference>
<sequence length="343" mass="39143">MKKGLFVLLVILVSGCSEYTEPQESDMAVFERFLSEKPNPTDEVNIASIYKEGDALFSPVLSIQRQKLAEAEEELKPLVEKGDPEAMFWMAKIIYRSSIKDTPKALALLKESAKTNPYAAMALFPDNDQCQMYFPSECSEKWVEQAKRLFSEDAKKGDVRAIFYSKMLKEDHDLYVEAIIDAANNSYYSPLIDYANSILLNDSRKNKMESLAVQLLSYASSRDFVPALESLILYKERKYNITYRELSEYPEYIDLINKGVKLGSNYAWEMNTLIYRIDDSKSNVDKYIVAKAQSIFNGENIGLSFIDKINNKKDLSKANKKAQEMVDAVEDVIYIDGANPRKD</sequence>
<proteinExistence type="predicted"/>
<dbReference type="EMBL" id="VZUQ01000082">
    <property type="protein sequence ID" value="KAB1177388.1"/>
    <property type="molecule type" value="Genomic_DNA"/>
</dbReference>
<dbReference type="AlphaFoldDB" id="A0AAD3ZTN2"/>
<dbReference type="InterPro" id="IPR011990">
    <property type="entry name" value="TPR-like_helical_dom_sf"/>
</dbReference>
<organism evidence="1 2">
    <name type="scientific">Photobacterium damselae subsp. damselae</name>
    <name type="common">Listonella damsela</name>
    <dbReference type="NCBI Taxonomy" id="85581"/>
    <lineage>
        <taxon>Bacteria</taxon>
        <taxon>Pseudomonadati</taxon>
        <taxon>Pseudomonadota</taxon>
        <taxon>Gammaproteobacteria</taxon>
        <taxon>Vibrionales</taxon>
        <taxon>Vibrionaceae</taxon>
        <taxon>Photobacterium</taxon>
    </lineage>
</organism>
<accession>A0AAD3ZTN2</accession>
<dbReference type="Proteomes" id="UP000480943">
    <property type="component" value="Unassembled WGS sequence"/>
</dbReference>
<reference evidence="1 2" key="1">
    <citation type="submission" date="2019-09" db="EMBL/GenBank/DDBJ databases">
        <title>Photobacterium damselae subsp. damselae CDC-2227-81, a human clinical isolate.</title>
        <authorList>
            <person name="Osorio C.R."/>
        </authorList>
    </citation>
    <scope>NUCLEOTIDE SEQUENCE [LARGE SCALE GENOMIC DNA]</scope>
    <source>
        <strain evidence="1 2">CDC-2227-81</strain>
    </source>
</reference>
<comment type="caution">
    <text evidence="1">The sequence shown here is derived from an EMBL/GenBank/DDBJ whole genome shotgun (WGS) entry which is preliminary data.</text>
</comment>
<evidence type="ECO:0000313" key="1">
    <source>
        <dbReference type="EMBL" id="KAB1177388.1"/>
    </source>
</evidence>
<dbReference type="SUPFAM" id="SSF81901">
    <property type="entry name" value="HCP-like"/>
    <property type="match status" value="1"/>
</dbReference>
<protein>
    <submittedName>
        <fullName evidence="1">Uncharacterized protein</fullName>
    </submittedName>
</protein>
<evidence type="ECO:0000313" key="2">
    <source>
        <dbReference type="Proteomes" id="UP000480943"/>
    </source>
</evidence>
<dbReference type="Gene3D" id="1.25.40.10">
    <property type="entry name" value="Tetratricopeptide repeat domain"/>
    <property type="match status" value="1"/>
</dbReference>
<name>A0AAD3ZTN2_PHODD</name>